<accession>A0A0E3M1K4</accession>
<feature type="compositionally biased region" description="Low complexity" evidence="1">
    <location>
        <begin position="67"/>
        <end position="81"/>
    </location>
</feature>
<feature type="compositionally biased region" description="Basic residues" evidence="1">
    <location>
        <begin position="100"/>
        <end position="113"/>
    </location>
</feature>
<sequence length="140" mass="14652">MSNFVHIEPADEQRRAFARWALSQTPKLQTSSSTGTDVPVALYPDVPPELLEGAYVDGFRYGGQGSPQAAPVAAPKVPAAPTSTESESGPQKRADEPAKKPRKRAPRRPRKTAASKLTAETIAATAPDSGDAGGQNSAGE</sequence>
<evidence type="ECO:0000256" key="1">
    <source>
        <dbReference type="SAM" id="MobiDB-lite"/>
    </source>
</evidence>
<feature type="region of interest" description="Disordered" evidence="1">
    <location>
        <begin position="57"/>
        <end position="140"/>
    </location>
</feature>
<organism evidence="2 3">
    <name type="scientific">Streptomyces phage TP1604</name>
    <dbReference type="NCBI Taxonomy" id="1636184"/>
    <lineage>
        <taxon>Viruses</taxon>
        <taxon>Duplodnaviria</taxon>
        <taxon>Heunggongvirae</taxon>
        <taxon>Uroviricota</taxon>
        <taxon>Caudoviricetes</taxon>
        <taxon>Woodruffvirus</taxon>
        <taxon>Woodruffvirus TP1604</taxon>
    </lineage>
</organism>
<name>A0A0E3M1K4_9CAUD</name>
<dbReference type="OrthoDB" id="33674at10239"/>
<protein>
    <submittedName>
        <fullName evidence="2">Uncharacterized protein</fullName>
    </submittedName>
</protein>
<feature type="compositionally biased region" description="Basic and acidic residues" evidence="1">
    <location>
        <begin position="90"/>
        <end position="99"/>
    </location>
</feature>
<evidence type="ECO:0000313" key="3">
    <source>
        <dbReference type="Proteomes" id="UP000033006"/>
    </source>
</evidence>
<dbReference type="KEGG" id="vg:26627267"/>
<proteinExistence type="predicted"/>
<dbReference type="Proteomes" id="UP000033006">
    <property type="component" value="Segment"/>
</dbReference>
<dbReference type="GeneID" id="26627267"/>
<keyword evidence="3" id="KW-1185">Reference proteome</keyword>
<dbReference type="EMBL" id="KP876466">
    <property type="protein sequence ID" value="AKA61753.1"/>
    <property type="molecule type" value="Genomic_DNA"/>
</dbReference>
<evidence type="ECO:0000313" key="2">
    <source>
        <dbReference type="EMBL" id="AKA61753.1"/>
    </source>
</evidence>
<dbReference type="RefSeq" id="YP_009200130.1">
    <property type="nucleotide sequence ID" value="NC_028818.1"/>
</dbReference>
<gene>
    <name evidence="2" type="ORF">SEA_TP1604_15</name>
</gene>
<reference evidence="2 3" key="1">
    <citation type="submission" date="2015-03" db="EMBL/GenBank/DDBJ databases">
        <authorList>
            <person name="Phan H."/>
            <person name="Ton P."/>
            <person name="Bernal J.T."/>
            <person name="Kanani-Hendijani T.A."/>
            <person name="Munguia J."/>
            <person name="Olumba F.C."/>
            <person name="Orozco S."/>
            <person name="Gibbs Z.A."/>
            <person name="Donegan-Quick R."/>
            <person name="Visi D.K."/>
            <person name="Allen M.S."/>
            <person name="Hughes L.E."/>
            <person name="Bradley K.W."/>
            <person name="Asai D.J."/>
            <person name="Bowman C.A."/>
            <person name="Russell D.A."/>
            <person name="Pope W.H."/>
            <person name="Jacobs-Sera D."/>
            <person name="Hendrix R.W."/>
            <person name="Hatfull G.F."/>
        </authorList>
    </citation>
    <scope>NUCLEOTIDE SEQUENCE [LARGE SCALE GENOMIC DNA]</scope>
</reference>